<evidence type="ECO:0000256" key="2">
    <source>
        <dbReference type="SAM" id="SignalP"/>
    </source>
</evidence>
<accession>A0AB39L6N7</accession>
<proteinExistence type="predicted"/>
<name>A0AB39L6N7_9MICC</name>
<dbReference type="EMBL" id="CP163302">
    <property type="protein sequence ID" value="XDP46837.1"/>
    <property type="molecule type" value="Genomic_DNA"/>
</dbReference>
<reference evidence="3" key="1">
    <citation type="submission" date="2024-07" db="EMBL/GenBank/DDBJ databases">
        <authorList>
            <person name="fu j."/>
        </authorList>
    </citation>
    <scope>NUCLEOTIDE SEQUENCE</scope>
    <source>
        <strain evidence="3">P10A9</strain>
    </source>
</reference>
<sequence length="453" mass="46319">MRSGRKFVVGRRFGSIRSALVVAVSLACVAPAGLSTAVADDGPPSGYPTWADVQAAKASVDSTKAETDRIGSLLTAVEATASDASAKAVAAGAASAKAAQAVKDQEHVVAVLDQEAAKRAGERDVAQRAAGQLAADSYMGGAPTGPIETLAILGQQDGLGRLQTLQVLGDQTAQAVTDYRVAANAATAAEDTAKAAKDALDDLAAAAAQRLSEARDAQKHAQDVVAQTQQHEDTLLAQLADLKGSSASVEQGFREGQAAQAAYEAAQEAKRRAAEEAAALRAQQLAQQQQQALAQQQEAARQRAQAPAQHTGAAGAASSVAAAPAAPVAAPVVAPLAAAPLPAVSPGAGVVNDPAGARAYASGQLGGYGWGSGEYGCLVKLWNQESSWMTDATNPSSGAYGIAQALPPSKYSTAGSDWLTNYRTQINWGLGYIANRYGSPCNAWAHEVSYNWY</sequence>
<dbReference type="AlphaFoldDB" id="A0AB39L6N7"/>
<keyword evidence="2" id="KW-0732">Signal</keyword>
<dbReference type="RefSeq" id="WP_369047058.1">
    <property type="nucleotide sequence ID" value="NZ_CP163302.1"/>
</dbReference>
<dbReference type="KEGG" id="spue:AB5L97_07505"/>
<feature type="coiled-coil region" evidence="1">
    <location>
        <begin position="256"/>
        <end position="305"/>
    </location>
</feature>
<keyword evidence="1" id="KW-0175">Coiled coil</keyword>
<feature type="chain" id="PRO_5044330061" evidence="2">
    <location>
        <begin position="40"/>
        <end position="453"/>
    </location>
</feature>
<feature type="signal peptide" evidence="2">
    <location>
        <begin position="1"/>
        <end position="39"/>
    </location>
</feature>
<evidence type="ECO:0000313" key="3">
    <source>
        <dbReference type="EMBL" id="XDP46837.1"/>
    </source>
</evidence>
<evidence type="ECO:0000256" key="1">
    <source>
        <dbReference type="SAM" id="Coils"/>
    </source>
</evidence>
<protein>
    <submittedName>
        <fullName evidence="3">Lytic transglycosylase domain-containing protein</fullName>
    </submittedName>
</protein>
<dbReference type="PROSITE" id="PS51257">
    <property type="entry name" value="PROKAR_LIPOPROTEIN"/>
    <property type="match status" value="1"/>
</dbReference>
<organism evidence="3">
    <name type="scientific">Sinomonas puerhi</name>
    <dbReference type="NCBI Taxonomy" id="3238584"/>
    <lineage>
        <taxon>Bacteria</taxon>
        <taxon>Bacillati</taxon>
        <taxon>Actinomycetota</taxon>
        <taxon>Actinomycetes</taxon>
        <taxon>Micrococcales</taxon>
        <taxon>Micrococcaceae</taxon>
        <taxon>Sinomonas</taxon>
    </lineage>
</organism>
<dbReference type="SUPFAM" id="SSF53955">
    <property type="entry name" value="Lysozyme-like"/>
    <property type="match status" value="1"/>
</dbReference>
<gene>
    <name evidence="3" type="ORF">AB5L97_07505</name>
</gene>
<dbReference type="InterPro" id="IPR023346">
    <property type="entry name" value="Lysozyme-like_dom_sf"/>
</dbReference>